<evidence type="ECO:0000313" key="2">
    <source>
        <dbReference type="EMBL" id="KAF1996141.1"/>
    </source>
</evidence>
<dbReference type="EMBL" id="ML977629">
    <property type="protein sequence ID" value="KAF1996141.1"/>
    <property type="molecule type" value="Genomic_DNA"/>
</dbReference>
<accession>A0A6A5W7R6</accession>
<protein>
    <submittedName>
        <fullName evidence="2">Uncharacterized protein</fullName>
    </submittedName>
</protein>
<dbReference type="AlphaFoldDB" id="A0A6A5W7R6"/>
<name>A0A6A5W7R6_9PLEO</name>
<dbReference type="Proteomes" id="UP000799779">
    <property type="component" value="Unassembled WGS sequence"/>
</dbReference>
<feature type="region of interest" description="Disordered" evidence="1">
    <location>
        <begin position="1"/>
        <end position="49"/>
    </location>
</feature>
<gene>
    <name evidence="2" type="ORF">P154DRAFT_580233</name>
</gene>
<evidence type="ECO:0000313" key="3">
    <source>
        <dbReference type="Proteomes" id="UP000799779"/>
    </source>
</evidence>
<organism evidence="2 3">
    <name type="scientific">Amniculicola lignicola CBS 123094</name>
    <dbReference type="NCBI Taxonomy" id="1392246"/>
    <lineage>
        <taxon>Eukaryota</taxon>
        <taxon>Fungi</taxon>
        <taxon>Dikarya</taxon>
        <taxon>Ascomycota</taxon>
        <taxon>Pezizomycotina</taxon>
        <taxon>Dothideomycetes</taxon>
        <taxon>Pleosporomycetidae</taxon>
        <taxon>Pleosporales</taxon>
        <taxon>Amniculicolaceae</taxon>
        <taxon>Amniculicola</taxon>
    </lineage>
</organism>
<reference evidence="2" key="1">
    <citation type="journal article" date="2020" name="Stud. Mycol.">
        <title>101 Dothideomycetes genomes: a test case for predicting lifestyles and emergence of pathogens.</title>
        <authorList>
            <person name="Haridas S."/>
            <person name="Albert R."/>
            <person name="Binder M."/>
            <person name="Bloem J."/>
            <person name="Labutti K."/>
            <person name="Salamov A."/>
            <person name="Andreopoulos B."/>
            <person name="Baker S."/>
            <person name="Barry K."/>
            <person name="Bills G."/>
            <person name="Bluhm B."/>
            <person name="Cannon C."/>
            <person name="Castanera R."/>
            <person name="Culley D."/>
            <person name="Daum C."/>
            <person name="Ezra D."/>
            <person name="Gonzalez J."/>
            <person name="Henrissat B."/>
            <person name="Kuo A."/>
            <person name="Liang C."/>
            <person name="Lipzen A."/>
            <person name="Lutzoni F."/>
            <person name="Magnuson J."/>
            <person name="Mondo S."/>
            <person name="Nolan M."/>
            <person name="Ohm R."/>
            <person name="Pangilinan J."/>
            <person name="Park H.-J."/>
            <person name="Ramirez L."/>
            <person name="Alfaro M."/>
            <person name="Sun H."/>
            <person name="Tritt A."/>
            <person name="Yoshinaga Y."/>
            <person name="Zwiers L.-H."/>
            <person name="Turgeon B."/>
            <person name="Goodwin S."/>
            <person name="Spatafora J."/>
            <person name="Crous P."/>
            <person name="Grigoriev I."/>
        </authorList>
    </citation>
    <scope>NUCLEOTIDE SEQUENCE</scope>
    <source>
        <strain evidence="2">CBS 123094</strain>
    </source>
</reference>
<proteinExistence type="predicted"/>
<sequence>MRVPVSNTSLDRNDPQPRDGGAPNPGAPMRSMTSSSSSPPNPLQANVHMGGWVNDSLRLSNSIGSHIG</sequence>
<keyword evidence="3" id="KW-1185">Reference proteome</keyword>
<feature type="compositionally biased region" description="Low complexity" evidence="1">
    <location>
        <begin position="28"/>
        <end position="38"/>
    </location>
</feature>
<evidence type="ECO:0000256" key="1">
    <source>
        <dbReference type="SAM" id="MobiDB-lite"/>
    </source>
</evidence>
<feature type="compositionally biased region" description="Polar residues" evidence="1">
    <location>
        <begin position="1"/>
        <end position="10"/>
    </location>
</feature>